<evidence type="ECO:0000256" key="6">
    <source>
        <dbReference type="SAM" id="Phobius"/>
    </source>
</evidence>
<organism evidence="8 9">
    <name type="scientific">Bowmanella denitrificans</name>
    <dbReference type="NCBI Taxonomy" id="366582"/>
    <lineage>
        <taxon>Bacteria</taxon>
        <taxon>Pseudomonadati</taxon>
        <taxon>Pseudomonadota</taxon>
        <taxon>Gammaproteobacteria</taxon>
        <taxon>Alteromonadales</taxon>
        <taxon>Alteromonadaceae</taxon>
        <taxon>Bowmanella</taxon>
    </lineage>
</organism>
<evidence type="ECO:0000256" key="4">
    <source>
        <dbReference type="ARBA" id="ARBA00022679"/>
    </source>
</evidence>
<dbReference type="Proteomes" id="UP001501757">
    <property type="component" value="Unassembled WGS sequence"/>
</dbReference>
<dbReference type="InterPro" id="IPR036890">
    <property type="entry name" value="HATPase_C_sf"/>
</dbReference>
<dbReference type="Gene3D" id="3.30.565.10">
    <property type="entry name" value="Histidine kinase-like ATPase, C-terminal domain"/>
    <property type="match status" value="1"/>
</dbReference>
<keyword evidence="6" id="KW-1133">Transmembrane helix</keyword>
<dbReference type="RefSeq" id="WP_343847533.1">
    <property type="nucleotide sequence ID" value="NZ_BAAAEI010000031.1"/>
</dbReference>
<evidence type="ECO:0000313" key="9">
    <source>
        <dbReference type="Proteomes" id="UP001501757"/>
    </source>
</evidence>
<feature type="transmembrane region" description="Helical" evidence="6">
    <location>
        <begin position="136"/>
        <end position="154"/>
    </location>
</feature>
<comment type="catalytic activity">
    <reaction evidence="1">
        <text>ATP + protein L-histidine = ADP + protein N-phospho-L-histidine.</text>
        <dbReference type="EC" id="2.7.13.3"/>
    </reaction>
</comment>
<dbReference type="InterPro" id="IPR050428">
    <property type="entry name" value="TCS_sensor_his_kinase"/>
</dbReference>
<dbReference type="Pfam" id="PF14501">
    <property type="entry name" value="HATPase_c_5"/>
    <property type="match status" value="1"/>
</dbReference>
<evidence type="ECO:0000313" key="8">
    <source>
        <dbReference type="EMBL" id="GAA0375007.1"/>
    </source>
</evidence>
<sequence>MFAQRSLKATLQYSIVVSTLLLAVCFMVLMLGYAWIVEDNVFNRLVLSEAQYIQQQFQDTGGITAPRHPFMTLYPGWQALPEQVQQLHRLSPQRVEFPNGNDGTLHLLPIELGSREWVLAANVSGFEVTRDFLPKLMPWLGMALVLVWLLAFALSQYLSQKVIRPLEHISTRVKQQQPGQSLILSDTLPDNEIGYLGRTIQNNIRQLQTALARESDFTRDISHELRTPATVLKMVLSRLSPSQPLDNDALTQLRQSALQMEQIIHVLLALAREESMQSERLCLLEEIEHCLVNNPQLTRQPQLQLALQLPADFHIQANRNLLHILLGNIIDNALTHASASEQHICLTGEQLSIANPVADACPANLLTPGVKNKSSPGIGQGLHIVTRICQCYQWQVTSHTQDNWFYLNIDFCT</sequence>
<keyword evidence="3" id="KW-0597">Phosphoprotein</keyword>
<proteinExistence type="predicted"/>
<comment type="caution">
    <text evidence="8">The sequence shown here is derived from an EMBL/GenBank/DDBJ whole genome shotgun (WGS) entry which is preliminary data.</text>
</comment>
<dbReference type="PROSITE" id="PS50109">
    <property type="entry name" value="HIS_KIN"/>
    <property type="match status" value="1"/>
</dbReference>
<keyword evidence="9" id="KW-1185">Reference proteome</keyword>
<dbReference type="Pfam" id="PF00512">
    <property type="entry name" value="HisKA"/>
    <property type="match status" value="1"/>
</dbReference>
<dbReference type="EMBL" id="BAAAEI010000031">
    <property type="protein sequence ID" value="GAA0375007.1"/>
    <property type="molecule type" value="Genomic_DNA"/>
</dbReference>
<dbReference type="InterPro" id="IPR036097">
    <property type="entry name" value="HisK_dim/P_sf"/>
</dbReference>
<dbReference type="PANTHER" id="PTHR45436">
    <property type="entry name" value="SENSOR HISTIDINE KINASE YKOH"/>
    <property type="match status" value="1"/>
</dbReference>
<keyword evidence="4" id="KW-0808">Transferase</keyword>
<dbReference type="EC" id="2.7.13.3" evidence="2"/>
<dbReference type="CDD" id="cd00082">
    <property type="entry name" value="HisKA"/>
    <property type="match status" value="1"/>
</dbReference>
<feature type="domain" description="Histidine kinase" evidence="7">
    <location>
        <begin position="220"/>
        <end position="413"/>
    </location>
</feature>
<evidence type="ECO:0000256" key="2">
    <source>
        <dbReference type="ARBA" id="ARBA00012438"/>
    </source>
</evidence>
<keyword evidence="5" id="KW-0418">Kinase</keyword>
<evidence type="ECO:0000256" key="3">
    <source>
        <dbReference type="ARBA" id="ARBA00022553"/>
    </source>
</evidence>
<keyword evidence="6" id="KW-0812">Transmembrane</keyword>
<feature type="transmembrane region" description="Helical" evidence="6">
    <location>
        <begin position="12"/>
        <end position="36"/>
    </location>
</feature>
<dbReference type="SUPFAM" id="SSF55874">
    <property type="entry name" value="ATPase domain of HSP90 chaperone/DNA topoisomerase II/histidine kinase"/>
    <property type="match status" value="1"/>
</dbReference>
<dbReference type="SMART" id="SM00388">
    <property type="entry name" value="HisKA"/>
    <property type="match status" value="1"/>
</dbReference>
<dbReference type="SUPFAM" id="SSF47384">
    <property type="entry name" value="Homodimeric domain of signal transducing histidine kinase"/>
    <property type="match status" value="1"/>
</dbReference>
<gene>
    <name evidence="8" type="ORF">GCM10009092_44060</name>
</gene>
<dbReference type="InterPro" id="IPR003661">
    <property type="entry name" value="HisK_dim/P_dom"/>
</dbReference>
<dbReference type="InterPro" id="IPR005467">
    <property type="entry name" value="His_kinase_dom"/>
</dbReference>
<dbReference type="InterPro" id="IPR032834">
    <property type="entry name" value="NatK-like_C"/>
</dbReference>
<reference evidence="9" key="1">
    <citation type="journal article" date="2019" name="Int. J. Syst. Evol. Microbiol.">
        <title>The Global Catalogue of Microorganisms (GCM) 10K type strain sequencing project: providing services to taxonomists for standard genome sequencing and annotation.</title>
        <authorList>
            <consortium name="The Broad Institute Genomics Platform"/>
            <consortium name="The Broad Institute Genome Sequencing Center for Infectious Disease"/>
            <person name="Wu L."/>
            <person name="Ma J."/>
        </authorList>
    </citation>
    <scope>NUCLEOTIDE SEQUENCE [LARGE SCALE GENOMIC DNA]</scope>
    <source>
        <strain evidence="9">JCM 13378</strain>
    </source>
</reference>
<accession>A0ABP3HN17</accession>
<protein>
    <recommendedName>
        <fullName evidence="2">histidine kinase</fullName>
        <ecNumber evidence="2">2.7.13.3</ecNumber>
    </recommendedName>
</protein>
<dbReference type="Gene3D" id="1.10.287.130">
    <property type="match status" value="1"/>
</dbReference>
<evidence type="ECO:0000256" key="1">
    <source>
        <dbReference type="ARBA" id="ARBA00000085"/>
    </source>
</evidence>
<evidence type="ECO:0000256" key="5">
    <source>
        <dbReference type="ARBA" id="ARBA00022777"/>
    </source>
</evidence>
<dbReference type="PANTHER" id="PTHR45436:SF5">
    <property type="entry name" value="SENSOR HISTIDINE KINASE TRCS"/>
    <property type="match status" value="1"/>
</dbReference>
<name>A0ABP3HN17_9ALTE</name>
<keyword evidence="6" id="KW-0472">Membrane</keyword>
<evidence type="ECO:0000259" key="7">
    <source>
        <dbReference type="PROSITE" id="PS50109"/>
    </source>
</evidence>